<keyword evidence="4" id="KW-0812">Transmembrane</keyword>
<dbReference type="GO" id="GO:0016757">
    <property type="term" value="F:glycosyltransferase activity"/>
    <property type="evidence" value="ECO:0007669"/>
    <property type="project" value="UniProtKB-KW"/>
</dbReference>
<dbReference type="Proteomes" id="UP001139125">
    <property type="component" value="Unassembled WGS sequence"/>
</dbReference>
<accession>A0A9X2RFK0</accession>
<dbReference type="PANTHER" id="PTHR43630">
    <property type="entry name" value="POLY-BETA-1,6-N-ACETYL-D-GLUCOSAMINE SYNTHASE"/>
    <property type="match status" value="1"/>
</dbReference>
<dbReference type="EMBL" id="JANDBC010000001">
    <property type="protein sequence ID" value="MCP9290414.1"/>
    <property type="molecule type" value="Genomic_DNA"/>
</dbReference>
<evidence type="ECO:0000313" key="8">
    <source>
        <dbReference type="Proteomes" id="UP001139125"/>
    </source>
</evidence>
<dbReference type="AlphaFoldDB" id="A0A9X2RFK0"/>
<dbReference type="Gene3D" id="3.90.550.10">
    <property type="entry name" value="Spore Coat Polysaccharide Biosynthesis Protein SpsA, Chain A"/>
    <property type="match status" value="1"/>
</dbReference>
<dbReference type="RefSeq" id="WP_255132478.1">
    <property type="nucleotide sequence ID" value="NZ_JANDBC010000001.1"/>
</dbReference>
<sequence length="501" mass="57848">MLSSLFTWGELLEWLSIGILGYFFLVNGIYLTLVIISFFYMRKFKKRQLAFEAKGLFRSDIYKSVSIIVPAYNEEEEIIENLNSMLQLEFKDFEIVVVNDGSDDNTLQVIIDHFDMEKSDMIINEVLDSEPVTGIYTSETFTNLILIDKENGRKADAMNAGINVAHKELVCAIDADSRLERDVLKKMLQAFIQDDTTVGVGGIIRVLNGCTIKNNLIEEVRIPRKFIPKIQVVEYLRAFLYGRIGWERLQGLMLISGGFGVFDREAVLRVGGYDTHSLGEDFEMTVKLHRYHIENDIPYRIKFQPEPVCWTNVPDDWDELSKQRNRWHRGLTGTLEKHKEMIFNSKYGVSGLLAMPYYYLVEFMGPFIEMFGYIVIAVLMLTGLLNETFALLFFVAAILFGMILSITALIIDEYTYSQYPRIRDLLTLNVFGLVENIGYRQLHTWWRIHGFIDYLRGKKQWGESKGRMLSKKANNVLHWIWLALINGFIAALGWYGIQGVI</sequence>
<evidence type="ECO:0000256" key="4">
    <source>
        <dbReference type="SAM" id="Phobius"/>
    </source>
</evidence>
<dbReference type="SUPFAM" id="SSF53448">
    <property type="entry name" value="Nucleotide-diphospho-sugar transferases"/>
    <property type="match status" value="1"/>
</dbReference>
<keyword evidence="2 7" id="KW-0328">Glycosyltransferase</keyword>
<evidence type="ECO:0000259" key="5">
    <source>
        <dbReference type="Pfam" id="PF00535"/>
    </source>
</evidence>
<keyword evidence="4" id="KW-1133">Transmembrane helix</keyword>
<evidence type="ECO:0000256" key="2">
    <source>
        <dbReference type="ARBA" id="ARBA00022676"/>
    </source>
</evidence>
<feature type="domain" description="Glycosyltransferase 2-like" evidence="5">
    <location>
        <begin position="66"/>
        <end position="115"/>
    </location>
</feature>
<feature type="transmembrane region" description="Helical" evidence="4">
    <location>
        <begin position="476"/>
        <end position="497"/>
    </location>
</feature>
<reference evidence="7" key="1">
    <citation type="submission" date="2022-06" db="EMBL/GenBank/DDBJ databases">
        <title>Gracilimonas sp. CAU 1638 isolated from sea sediment.</title>
        <authorList>
            <person name="Kim W."/>
        </authorList>
    </citation>
    <scope>NUCLEOTIDE SEQUENCE</scope>
    <source>
        <strain evidence="7">CAU 1638</strain>
    </source>
</reference>
<name>A0A9X2RFK0_9BACT</name>
<dbReference type="PANTHER" id="PTHR43630:SF1">
    <property type="entry name" value="POLY-BETA-1,6-N-ACETYL-D-GLUCOSAMINE SYNTHASE"/>
    <property type="match status" value="1"/>
</dbReference>
<feature type="transmembrane region" description="Helical" evidence="4">
    <location>
        <begin position="20"/>
        <end position="41"/>
    </location>
</feature>
<feature type="transmembrane region" description="Helical" evidence="4">
    <location>
        <begin position="357"/>
        <end position="383"/>
    </location>
</feature>
<feature type="transmembrane region" description="Helical" evidence="4">
    <location>
        <begin position="389"/>
        <end position="411"/>
    </location>
</feature>
<organism evidence="7 8">
    <name type="scientific">Gracilimonas sediminicola</name>
    <dbReference type="NCBI Taxonomy" id="2952158"/>
    <lineage>
        <taxon>Bacteria</taxon>
        <taxon>Pseudomonadati</taxon>
        <taxon>Balneolota</taxon>
        <taxon>Balneolia</taxon>
        <taxon>Balneolales</taxon>
        <taxon>Balneolaceae</taxon>
        <taxon>Gracilimonas</taxon>
    </lineage>
</organism>
<dbReference type="Pfam" id="PF00535">
    <property type="entry name" value="Glycos_transf_2"/>
    <property type="match status" value="1"/>
</dbReference>
<dbReference type="Pfam" id="PF13632">
    <property type="entry name" value="Glyco_trans_2_3"/>
    <property type="match status" value="1"/>
</dbReference>
<comment type="caution">
    <text evidence="7">The sequence shown here is derived from an EMBL/GenBank/DDBJ whole genome shotgun (WGS) entry which is preliminary data.</text>
</comment>
<keyword evidence="8" id="KW-1185">Reference proteome</keyword>
<dbReference type="InterPro" id="IPR029044">
    <property type="entry name" value="Nucleotide-diphossugar_trans"/>
</dbReference>
<dbReference type="CDD" id="cd06423">
    <property type="entry name" value="CESA_like"/>
    <property type="match status" value="1"/>
</dbReference>
<feature type="domain" description="Glycosyltransferase 2-like" evidence="6">
    <location>
        <begin position="170"/>
        <end position="404"/>
    </location>
</feature>
<keyword evidence="3 7" id="KW-0808">Transferase</keyword>
<evidence type="ECO:0000256" key="1">
    <source>
        <dbReference type="ARBA" id="ARBA00006739"/>
    </source>
</evidence>
<dbReference type="EC" id="2.4.-.-" evidence="7"/>
<gene>
    <name evidence="7" type="ORF">NM125_02325</name>
</gene>
<keyword evidence="4" id="KW-0472">Membrane</keyword>
<comment type="similarity">
    <text evidence="1">Belongs to the glycosyltransferase 2 family.</text>
</comment>
<dbReference type="InterPro" id="IPR001173">
    <property type="entry name" value="Glyco_trans_2-like"/>
</dbReference>
<evidence type="ECO:0000259" key="6">
    <source>
        <dbReference type="Pfam" id="PF13632"/>
    </source>
</evidence>
<proteinExistence type="inferred from homology"/>
<evidence type="ECO:0000313" key="7">
    <source>
        <dbReference type="EMBL" id="MCP9290414.1"/>
    </source>
</evidence>
<evidence type="ECO:0000256" key="3">
    <source>
        <dbReference type="ARBA" id="ARBA00022679"/>
    </source>
</evidence>
<protein>
    <submittedName>
        <fullName evidence="7">Glycosyltransferase</fullName>
        <ecNumber evidence="7">2.4.-.-</ecNumber>
    </submittedName>
</protein>